<name>A0ABS9CA45_9FLAO</name>
<sequence>MAITLTEKLNLMVYDTQAPKYIRYSEKIFNHTKNNEARFTGFIKEPDFKTFLTSLQSQFSEFEDVLVVDPKMKPDLAMFNTLSDIILYYPLLIDLIIKNNQPEILQLFIRIFILLEIHLKTVTSIKGRKLLLYNDELSRYMENKILFSQSEIAREWEIDNNTLSKWLIMIYGKNPYRGRKKLSFSEYISIYKDLFKGKSDHENPQDYFLTEENIDAYSSIVFKGKTYTKQEIIEFGFSLDDEPSPRQYSEARKILLKKFPDYDTVNKYPVSIANIMISVLQENS</sequence>
<reference evidence="1" key="1">
    <citation type="submission" date="2021-08" db="EMBL/GenBank/DDBJ databases">
        <title>Complete genome sequence of Chryseobacterium sp strain PS-8.</title>
        <authorList>
            <person name="Das S.K."/>
        </authorList>
    </citation>
    <scope>NUCLEOTIDE SEQUENCE</scope>
    <source>
        <strain evidence="1">PS-8</strain>
    </source>
</reference>
<accession>A0ABS9CA45</accession>
<gene>
    <name evidence="1" type="ORF">H9Q08_17320</name>
</gene>
<keyword evidence="2" id="KW-1185">Reference proteome</keyword>
<dbReference type="Proteomes" id="UP001430374">
    <property type="component" value="Unassembled WGS sequence"/>
</dbReference>
<proteinExistence type="predicted"/>
<evidence type="ECO:0000313" key="2">
    <source>
        <dbReference type="Proteomes" id="UP001430374"/>
    </source>
</evidence>
<evidence type="ECO:0000313" key="1">
    <source>
        <dbReference type="EMBL" id="MCF2221049.1"/>
    </source>
</evidence>
<dbReference type="EMBL" id="JACSGT010000002">
    <property type="protein sequence ID" value="MCF2221049.1"/>
    <property type="molecule type" value="Genomic_DNA"/>
</dbReference>
<protein>
    <submittedName>
        <fullName evidence="1">Uncharacterized protein</fullName>
    </submittedName>
</protein>
<comment type="caution">
    <text evidence="1">The sequence shown here is derived from an EMBL/GenBank/DDBJ whole genome shotgun (WGS) entry which is preliminary data.</text>
</comment>
<dbReference type="RefSeq" id="WP_235132395.1">
    <property type="nucleotide sequence ID" value="NZ_JACSGT010000002.1"/>
</dbReference>
<organism evidence="1 2">
    <name type="scientific">Chryseobacterium indicum</name>
    <dbReference type="NCBI Taxonomy" id="2766954"/>
    <lineage>
        <taxon>Bacteria</taxon>
        <taxon>Pseudomonadati</taxon>
        <taxon>Bacteroidota</taxon>
        <taxon>Flavobacteriia</taxon>
        <taxon>Flavobacteriales</taxon>
        <taxon>Weeksellaceae</taxon>
        <taxon>Chryseobacterium group</taxon>
        <taxon>Chryseobacterium</taxon>
    </lineage>
</organism>